<dbReference type="Proteomes" id="UP000494040">
    <property type="component" value="Unassembled WGS sequence"/>
</dbReference>
<evidence type="ECO:0000313" key="2">
    <source>
        <dbReference type="EnsemblMetazoa" id="XP_014239476.1"/>
    </source>
</evidence>
<sequence>MFKDSYQNGLLSIFYSCGSKPLALWSKNVKNGYVKRITDEHVKSLVLEIMGNNVVSTYIACPSDMNSSLGIKLPFLVLIVKNLKKYFTFEIQILDDRNMKRRLRISNYQSSTKIRPFDCTMPIGLNEGWNQVYFNLSDFTRRAYGTSFVECRRVQVHANCRLRRVYFSDKLYNNDDLPKEYRLFLPVA</sequence>
<dbReference type="Pfam" id="PF05018">
    <property type="entry name" value="CFA20_dom"/>
    <property type="match status" value="1"/>
</dbReference>
<dbReference type="OrthoDB" id="7486196at2759"/>
<dbReference type="OMA" id="FYSCGSK"/>
<keyword evidence="3" id="KW-1185">Reference proteome</keyword>
<evidence type="ECO:0000313" key="3">
    <source>
        <dbReference type="Proteomes" id="UP000494040"/>
    </source>
</evidence>
<evidence type="ECO:0000259" key="1">
    <source>
        <dbReference type="Pfam" id="PF05018"/>
    </source>
</evidence>
<proteinExistence type="predicted"/>
<dbReference type="InterPro" id="IPR040441">
    <property type="entry name" value="CFA20/CFAP20DC"/>
</dbReference>
<gene>
    <name evidence="2" type="primary">106660929</name>
</gene>
<dbReference type="PANTHER" id="PTHR12458">
    <property type="entry name" value="ORF PROTEIN"/>
    <property type="match status" value="1"/>
</dbReference>
<feature type="domain" description="CFA20" evidence="1">
    <location>
        <begin position="1"/>
        <end position="184"/>
    </location>
</feature>
<reference evidence="2" key="1">
    <citation type="submission" date="2022-01" db="UniProtKB">
        <authorList>
            <consortium name="EnsemblMetazoa"/>
        </authorList>
    </citation>
    <scope>IDENTIFICATION</scope>
</reference>
<organism evidence="2 3">
    <name type="scientific">Cimex lectularius</name>
    <name type="common">Bed bug</name>
    <name type="synonym">Acanthia lectularia</name>
    <dbReference type="NCBI Taxonomy" id="79782"/>
    <lineage>
        <taxon>Eukaryota</taxon>
        <taxon>Metazoa</taxon>
        <taxon>Ecdysozoa</taxon>
        <taxon>Arthropoda</taxon>
        <taxon>Hexapoda</taxon>
        <taxon>Insecta</taxon>
        <taxon>Pterygota</taxon>
        <taxon>Neoptera</taxon>
        <taxon>Paraneoptera</taxon>
        <taxon>Hemiptera</taxon>
        <taxon>Heteroptera</taxon>
        <taxon>Panheteroptera</taxon>
        <taxon>Cimicomorpha</taxon>
        <taxon>Cimicidae</taxon>
        <taxon>Cimex</taxon>
    </lineage>
</organism>
<dbReference type="KEGG" id="clec:106660929"/>
<dbReference type="PROSITE" id="PS51257">
    <property type="entry name" value="PROKAR_LIPOPROTEIN"/>
    <property type="match status" value="1"/>
</dbReference>
<dbReference type="InterPro" id="IPR007714">
    <property type="entry name" value="CFA20_dom"/>
</dbReference>
<dbReference type="AlphaFoldDB" id="A0A8I6R935"/>
<accession>A0A8I6R935</accession>
<dbReference type="EnsemblMetazoa" id="XM_014383990.2">
    <property type="protein sequence ID" value="XP_014239476.1"/>
    <property type="gene ID" value="LOC106660929"/>
</dbReference>
<protein>
    <recommendedName>
        <fullName evidence="1">CFA20 domain-containing protein</fullName>
    </recommendedName>
</protein>
<name>A0A8I6R935_CIMLE</name>